<dbReference type="PANTHER" id="PTHR31579:SF1">
    <property type="entry name" value="OS03G0796600 PROTEIN"/>
    <property type="match status" value="1"/>
</dbReference>
<dbReference type="Pfam" id="PF04720">
    <property type="entry name" value="PDDEXK_6"/>
    <property type="match status" value="1"/>
</dbReference>
<dbReference type="PANTHER" id="PTHR31579">
    <property type="entry name" value="OS03G0796600 PROTEIN"/>
    <property type="match status" value="1"/>
</dbReference>
<name>A0A835XHD9_9CHLO</name>
<protein>
    <submittedName>
        <fullName evidence="1">Uncharacterized protein</fullName>
    </submittedName>
</protein>
<dbReference type="AlphaFoldDB" id="A0A835XHD9"/>
<evidence type="ECO:0000313" key="2">
    <source>
        <dbReference type="Proteomes" id="UP000612055"/>
    </source>
</evidence>
<keyword evidence="2" id="KW-1185">Reference proteome</keyword>
<dbReference type="InterPro" id="IPR006502">
    <property type="entry name" value="PDDEXK-like"/>
</dbReference>
<dbReference type="Proteomes" id="UP000612055">
    <property type="component" value="Unassembled WGS sequence"/>
</dbReference>
<proteinExistence type="predicted"/>
<organism evidence="1 2">
    <name type="scientific">Edaphochlamys debaryana</name>
    <dbReference type="NCBI Taxonomy" id="47281"/>
    <lineage>
        <taxon>Eukaryota</taxon>
        <taxon>Viridiplantae</taxon>
        <taxon>Chlorophyta</taxon>
        <taxon>core chlorophytes</taxon>
        <taxon>Chlorophyceae</taxon>
        <taxon>CS clade</taxon>
        <taxon>Chlamydomonadales</taxon>
        <taxon>Chlamydomonadales incertae sedis</taxon>
        <taxon>Edaphochlamys</taxon>
    </lineage>
</organism>
<comment type="caution">
    <text evidence="1">The sequence shown here is derived from an EMBL/GenBank/DDBJ whole genome shotgun (WGS) entry which is preliminary data.</text>
</comment>
<dbReference type="OrthoDB" id="691424at2759"/>
<gene>
    <name evidence="1" type="ORF">HYH03_017703</name>
</gene>
<evidence type="ECO:0000313" key="1">
    <source>
        <dbReference type="EMBL" id="KAG2483449.1"/>
    </source>
</evidence>
<reference evidence="1" key="1">
    <citation type="journal article" date="2020" name="bioRxiv">
        <title>Comparative genomics of Chlamydomonas.</title>
        <authorList>
            <person name="Craig R.J."/>
            <person name="Hasan A.R."/>
            <person name="Ness R.W."/>
            <person name="Keightley P.D."/>
        </authorList>
    </citation>
    <scope>NUCLEOTIDE SEQUENCE</scope>
    <source>
        <strain evidence="1">CCAP 11/70</strain>
    </source>
</reference>
<sequence>MRPTLGKPTSAFVGALEAPKSTAPMAVPAAGAVAGPRAPAGIMTLFERRRSLDWEILDEDDDCQFAVDLDDQRSSLKRSSYSRAVHIAHPEPATELERKVQKLVADWRADSTAAIADVAPAAHVAALAQHLRVSGFEAIVTAAPKPLGRTPLTTRSINVPYLVVIEQDAAGRMTDTRQQEAVIVDPALRDHLAVAPATPAFQRSLAAAVPEGPFVASRDRLARLVASLAPALEANFASQGMDLPPWRRTAALMHRWSGVDAQLQRLRVRHLDQLEAAQALASATETASPFSSVSVASDSEHESWADDESVYSDIDSATPSRASSSGGAAGKVVPVFGFEVGSTAVGREPWRGVQPGAFSRALAAVAASRDVPLAVSDAGSSDSSVDSEADLIAGLSPVSVFRASPPRAVPVK</sequence>
<dbReference type="EMBL" id="JAEHOE010000176">
    <property type="protein sequence ID" value="KAG2483449.1"/>
    <property type="molecule type" value="Genomic_DNA"/>
</dbReference>
<accession>A0A835XHD9</accession>